<comment type="caution">
    <text evidence="1">The sequence shown here is derived from an EMBL/GenBank/DDBJ whole genome shotgun (WGS) entry which is preliminary data.</text>
</comment>
<dbReference type="Proteomes" id="UP000282674">
    <property type="component" value="Unassembled WGS sequence"/>
</dbReference>
<dbReference type="AlphaFoldDB" id="A0A3M2M761"/>
<dbReference type="RefSeq" id="WP_122194114.1">
    <property type="nucleotide sequence ID" value="NZ_JBHSKC010000033.1"/>
</dbReference>
<dbReference type="EMBL" id="RFFG01000014">
    <property type="protein sequence ID" value="RMI45309.1"/>
    <property type="molecule type" value="Genomic_DNA"/>
</dbReference>
<evidence type="ECO:0000313" key="1">
    <source>
        <dbReference type="EMBL" id="RMI45309.1"/>
    </source>
</evidence>
<sequence>MTDHIPNGQILWPNDERGYRLNSRVLPAQEAARALAEAHQEMLLHRPDWAQGRAGVGAGLATLAIQQELAAVRAELHTASEALQGLAAALTTGIDRLTAEFRLGCAEIAQRIPDDMTDRITDSVAELRDELCTEVAEAGALHQTHQARRSWWRPWRPVDGGDDQ</sequence>
<organism evidence="1 2">
    <name type="scientific">Actinomadura harenae</name>
    <dbReference type="NCBI Taxonomy" id="2483351"/>
    <lineage>
        <taxon>Bacteria</taxon>
        <taxon>Bacillati</taxon>
        <taxon>Actinomycetota</taxon>
        <taxon>Actinomycetes</taxon>
        <taxon>Streptosporangiales</taxon>
        <taxon>Thermomonosporaceae</taxon>
        <taxon>Actinomadura</taxon>
    </lineage>
</organism>
<protein>
    <submittedName>
        <fullName evidence="1">Uncharacterized protein</fullName>
    </submittedName>
</protein>
<proteinExistence type="predicted"/>
<keyword evidence="2" id="KW-1185">Reference proteome</keyword>
<gene>
    <name evidence="1" type="ORF">EBO15_10305</name>
</gene>
<reference evidence="1 2" key="1">
    <citation type="submission" date="2018-10" db="EMBL/GenBank/DDBJ databases">
        <title>Isolation from soil.</title>
        <authorList>
            <person name="Hu J."/>
        </authorList>
    </citation>
    <scope>NUCLEOTIDE SEQUENCE [LARGE SCALE GENOMIC DNA]</scope>
    <source>
        <strain evidence="1 2">NEAU-Ht49</strain>
    </source>
</reference>
<evidence type="ECO:0000313" key="2">
    <source>
        <dbReference type="Proteomes" id="UP000282674"/>
    </source>
</evidence>
<name>A0A3M2M761_9ACTN</name>
<accession>A0A3M2M761</accession>